<dbReference type="Pfam" id="PF00005">
    <property type="entry name" value="ABC_tran"/>
    <property type="match status" value="1"/>
</dbReference>
<dbReference type="GO" id="GO:0016887">
    <property type="term" value="F:ATP hydrolysis activity"/>
    <property type="evidence" value="ECO:0007669"/>
    <property type="project" value="InterPro"/>
</dbReference>
<evidence type="ECO:0000256" key="4">
    <source>
        <dbReference type="ARBA" id="ARBA00022840"/>
    </source>
</evidence>
<comment type="similarity">
    <text evidence="1">Belongs to the ABC transporter superfamily.</text>
</comment>
<dbReference type="EMBL" id="CP146203">
    <property type="protein sequence ID" value="XBH21568.1"/>
    <property type="molecule type" value="Genomic_DNA"/>
</dbReference>
<evidence type="ECO:0000259" key="6">
    <source>
        <dbReference type="PROSITE" id="PS50893"/>
    </source>
</evidence>
<dbReference type="CDD" id="cd03224">
    <property type="entry name" value="ABC_TM1139_LivF_branched"/>
    <property type="match status" value="1"/>
</dbReference>
<dbReference type="SUPFAM" id="SSF52540">
    <property type="entry name" value="P-loop containing nucleoside triphosphate hydrolases"/>
    <property type="match status" value="1"/>
</dbReference>
<gene>
    <name evidence="7" type="ORF">V5R04_15390</name>
</gene>
<reference evidence="7" key="1">
    <citation type="submission" date="2024-02" db="EMBL/GenBank/DDBJ databases">
        <title>Tomenella chthoni gen. nov. sp. nov., a member of the family Jonesiaceae isolated from bat guano.</title>
        <authorList>
            <person name="Miller S.L."/>
            <person name="King J."/>
            <person name="Sankaranarayanan K."/>
            <person name="Lawson P.A."/>
        </authorList>
    </citation>
    <scope>NUCLEOTIDE SEQUENCE</scope>
    <source>
        <strain evidence="7">BS-20</strain>
    </source>
</reference>
<feature type="domain" description="ABC transporter" evidence="6">
    <location>
        <begin position="3"/>
        <end position="238"/>
    </location>
</feature>
<sequence>MLLSLQEIDVFYGPVQALHAVTVEVAEGEVVAVLGGNASGKSTTIKAALRLVKATKGKVLLDGEDLAKKTTPDVIASGIASIPESRRLFSEMTVEENVLMGLYSQRRKLGRREVKSRLEEAIDQFPRVQERLSQVAGTLSGGEQQMVAMARALIQRPRIIVIDEPSMGLSPAYVDVVYELLGEWKKKGTTMLIVEQSANQSLALADRAYVLQNGAVVLEGTSADLRSDPKIKAAYLGGV</sequence>
<dbReference type="InterPro" id="IPR003593">
    <property type="entry name" value="AAA+_ATPase"/>
</dbReference>
<keyword evidence="3" id="KW-0547">Nucleotide-binding</keyword>
<evidence type="ECO:0000256" key="1">
    <source>
        <dbReference type="ARBA" id="ARBA00005417"/>
    </source>
</evidence>
<keyword evidence="2" id="KW-0813">Transport</keyword>
<dbReference type="GO" id="GO:0015807">
    <property type="term" value="P:L-amino acid transport"/>
    <property type="evidence" value="ECO:0007669"/>
    <property type="project" value="TreeGrafter"/>
</dbReference>
<protein>
    <submittedName>
        <fullName evidence="7">ABC transporter ATP-binding protein</fullName>
    </submittedName>
</protein>
<evidence type="ECO:0000256" key="2">
    <source>
        <dbReference type="ARBA" id="ARBA00022448"/>
    </source>
</evidence>
<dbReference type="InterPro" id="IPR052156">
    <property type="entry name" value="BCAA_Transport_ATP-bd_LivF"/>
</dbReference>
<name>A0AAU7DX81_9MICO</name>
<dbReference type="AlphaFoldDB" id="A0AAU7DX81"/>
<evidence type="ECO:0000313" key="7">
    <source>
        <dbReference type="EMBL" id="XBH21568.1"/>
    </source>
</evidence>
<dbReference type="PROSITE" id="PS50893">
    <property type="entry name" value="ABC_TRANSPORTER_2"/>
    <property type="match status" value="1"/>
</dbReference>
<evidence type="ECO:0000256" key="3">
    <source>
        <dbReference type="ARBA" id="ARBA00022741"/>
    </source>
</evidence>
<accession>A0AAU7DX81</accession>
<evidence type="ECO:0000256" key="5">
    <source>
        <dbReference type="ARBA" id="ARBA00022970"/>
    </source>
</evidence>
<organism evidence="7">
    <name type="scientific">Jonesiaceae bacterium BS-20</name>
    <dbReference type="NCBI Taxonomy" id="3120821"/>
    <lineage>
        <taxon>Bacteria</taxon>
        <taxon>Bacillati</taxon>
        <taxon>Actinomycetota</taxon>
        <taxon>Actinomycetes</taxon>
        <taxon>Micrococcales</taxon>
        <taxon>Jonesiaceae</taxon>
    </lineage>
</organism>
<dbReference type="InterPro" id="IPR017871">
    <property type="entry name" value="ABC_transporter-like_CS"/>
</dbReference>
<keyword evidence="5" id="KW-0029">Amino-acid transport</keyword>
<dbReference type="PANTHER" id="PTHR43820:SF4">
    <property type="entry name" value="HIGH-AFFINITY BRANCHED-CHAIN AMINO ACID TRANSPORT ATP-BINDING PROTEIN LIVF"/>
    <property type="match status" value="1"/>
</dbReference>
<dbReference type="PROSITE" id="PS00211">
    <property type="entry name" value="ABC_TRANSPORTER_1"/>
    <property type="match status" value="1"/>
</dbReference>
<dbReference type="SMART" id="SM00382">
    <property type="entry name" value="AAA"/>
    <property type="match status" value="1"/>
</dbReference>
<dbReference type="GO" id="GO:0015658">
    <property type="term" value="F:branched-chain amino acid transmembrane transporter activity"/>
    <property type="evidence" value="ECO:0007669"/>
    <property type="project" value="TreeGrafter"/>
</dbReference>
<dbReference type="GO" id="GO:0005524">
    <property type="term" value="F:ATP binding"/>
    <property type="evidence" value="ECO:0007669"/>
    <property type="project" value="UniProtKB-KW"/>
</dbReference>
<dbReference type="InterPro" id="IPR027417">
    <property type="entry name" value="P-loop_NTPase"/>
</dbReference>
<proteinExistence type="inferred from homology"/>
<dbReference type="Gene3D" id="3.40.50.300">
    <property type="entry name" value="P-loop containing nucleotide triphosphate hydrolases"/>
    <property type="match status" value="1"/>
</dbReference>
<keyword evidence="4 7" id="KW-0067">ATP-binding</keyword>
<dbReference type="PANTHER" id="PTHR43820">
    <property type="entry name" value="HIGH-AFFINITY BRANCHED-CHAIN AMINO ACID TRANSPORT ATP-BINDING PROTEIN LIVF"/>
    <property type="match status" value="1"/>
</dbReference>
<dbReference type="InterPro" id="IPR003439">
    <property type="entry name" value="ABC_transporter-like_ATP-bd"/>
</dbReference>